<feature type="region of interest" description="Disordered" evidence="1">
    <location>
        <begin position="580"/>
        <end position="815"/>
    </location>
</feature>
<gene>
    <name evidence="2" type="primary">101890026</name>
    <name evidence="4" type="synonym">LOC131802235</name>
</gene>
<feature type="compositionally biased region" description="Low complexity" evidence="1">
    <location>
        <begin position="49"/>
        <end position="58"/>
    </location>
</feature>
<organism evidence="2">
    <name type="scientific">Musca domestica</name>
    <name type="common">House fly</name>
    <dbReference type="NCBI Taxonomy" id="7370"/>
    <lineage>
        <taxon>Eukaryota</taxon>
        <taxon>Metazoa</taxon>
        <taxon>Ecdysozoa</taxon>
        <taxon>Arthropoda</taxon>
        <taxon>Hexapoda</taxon>
        <taxon>Insecta</taxon>
        <taxon>Pterygota</taxon>
        <taxon>Neoptera</taxon>
        <taxon>Endopterygota</taxon>
        <taxon>Diptera</taxon>
        <taxon>Brachycera</taxon>
        <taxon>Muscomorpha</taxon>
        <taxon>Muscoidea</taxon>
        <taxon>Muscidae</taxon>
        <taxon>Musca</taxon>
    </lineage>
</organism>
<sequence>MSSSICTHFSQNAWKKDLCSNCFKSKDEHKQAAAALAASRSKYTALSSSLSSSLSSKSTTDPKTDYPNKNKKPTKSIIKRAAGKATGKHKSHKVNFPKNISEVIGYGGEWSDDSDDDHDFMNLANDKDDDKISGSDDEETIELKRITRANTDFNMNNGNLLGDPQENIKKTFAALKLGAPQVDKEGKKQTLQINVLPFGANETKEVSTKSQLSTTSTVASTSKTAVKAKFETKTETTTTTSNTKTVVKKSTTTSASSSMLSSKSISEPLPSMESDGKDSPPIERAMEKSLLDEISETLEKKQTEKLATEQKASAAAGGTASTSSSSAGKIKFEIGSLAESLENKTFLDLKKPIVRNPPITKDQVKPKVNVFNKYSDSDSNCSDTENGISAYYDVVETSQTYENLPDGKYENKDKAKAQSSAKADQTDSSSSVFSSSQYITDMLLSSKTRAASYNLHEGNFMTSKITSDGLIVTKCSSDDALDSTGSSFDGSSDEETSYNMIRSESDSGIGISIGHDYKNIHVAEKDRDRLRIEKKLSASTNNSDYEDIQVADQKPPMTLREIKLNEDVEKSAPFILEKSRELHGEPDGSADPDGSLENQEPQEIPPLPKSPPPTTKVIDARPSFLHGLQKQHPPILLKKPDLPVKPLVSPTPSPMKTFLTKRGPPTSNSAVSGMQGQSNDQQQVISQLQMIMSKSMENQDNDSSKDDNKLKKGKAPNPPPATETKSSAPSSPETDYNMEEEFSKQQSNETANKTHTTAAAAKEEKPKESSSAGNDFGNSSPVSSMYTRKIGAMTSAGTVGKNSAAAAAIREKDKRERAIINPKFRSLNTFATQRSNAIKNLQLQNATSSISFNQSLTPEPKPRTPKTLSASEENLTADSYPGGSATKTVTTSMSITNIAAASSSSSQAGDKKSSANQAKTKTKFSIKKFLRMGASKTTENLTKQKESIYSEICTGEEVGVSGKPRLVIIHPIDINTTAVEVVKDITKTNDSVTAQTVAVVTAKPPAPPLRSVDTQRSHEMNKPARPPPPKSAELRRKQQIALTTSLPMASSGAAAAGTSTSAASSSANASNGTGNANSSSNISSSPKSTATSSTSSSAASNNTNNIRIIGGAGAAGDQQSGSIKSKSDNVYANLGEIRSSIAPRKPERTASMREREAQLELARKRHIGINQQPNGNNSSTNNNNKENADTLSICSSNGENVSADQQHSTNPNGSNNAATTTPIITNNNKQQQNAIKNIQSPQLGGIAAAASRHEGKPPTANNGGGGSSRTSTFERKKNEAKPTMSNKLEIFETAQQINNSNSNNNSNASDTCSIKSDSRTNSLKDTVRKINSTIDNYLKDKRDYENMYEMVKSPSSPPPPPARSADLQASQRLMQARRRENLQLDTISVASYTRSEYGPVRPYGLNNSLANIPRMISASYCGSEMGDLDIYSPYSYYGSEAGGDISADINDSVWGIPSGMKTRVKATNRLRMRKGRSVVHKTIEDNYSAVVGANHEALAQVLEQLQQTPIIPPALRPLANAINLRFEDFTILEGAQAFVVGKKAFHAALWTTAPVTLALSADCNQLAGVGGELSQLSGGVSGALNPITEFCDVVPSYHLPLMPSTEMTLLQATISVLPRLQLDTLQSIGAILKGKSHVLDKSNFNFRGSIPNLTILKDVGGVVNGINNNMRNGLSIQNLSTLNEEIGGGGDVSLKLPEQQQQEHNSAGNGSNGMPAFDDVMTREVAFIMLQLINGMKHLQVKAVEEMPLSLSNVVLSKEYDNKDAQARLCVLQGTQQDEDEPMGTLCKCAHAALTEMLPTTKMTPIVADILKQDRSESLSKSKSVLEYILWGPSDVVLTGSTKERETALQRWLDLERATVLHGLVRTRVELTVYDECHLMFLVRSTAKIMNDAAKIIANYQEQQQQLQQQ</sequence>
<dbReference type="RefSeq" id="XP_058978029.1">
    <property type="nucleotide sequence ID" value="XM_059122046.1"/>
</dbReference>
<feature type="compositionally biased region" description="Low complexity" evidence="1">
    <location>
        <begin position="1170"/>
        <end position="1185"/>
    </location>
</feature>
<feature type="region of interest" description="Disordered" evidence="1">
    <location>
        <begin position="1062"/>
        <end position="1102"/>
    </location>
</feature>
<feature type="region of interest" description="Disordered" evidence="1">
    <location>
        <begin position="49"/>
        <end position="92"/>
    </location>
</feature>
<feature type="compositionally biased region" description="Polar residues" evidence="1">
    <location>
        <begin position="723"/>
        <end position="734"/>
    </location>
</feature>
<feature type="compositionally biased region" description="Pro residues" evidence="1">
    <location>
        <begin position="603"/>
        <end position="614"/>
    </location>
</feature>
<feature type="compositionally biased region" description="Low complexity" evidence="1">
    <location>
        <begin position="749"/>
        <end position="760"/>
    </location>
</feature>
<keyword evidence="4" id="KW-0418">Kinase</keyword>
<feature type="compositionally biased region" description="Low complexity" evidence="1">
    <location>
        <begin position="417"/>
        <end position="429"/>
    </location>
</feature>
<evidence type="ECO:0000313" key="2">
    <source>
        <dbReference type="EnsemblMetazoa" id="MDOA000392-PB"/>
    </source>
</evidence>
<dbReference type="VEuPathDB" id="VectorBase:MDOMA2_002046"/>
<proteinExistence type="predicted"/>
<evidence type="ECO:0000313" key="4">
    <source>
        <dbReference type="RefSeq" id="XP_058978029.1"/>
    </source>
</evidence>
<feature type="compositionally biased region" description="Basic residues" evidence="1">
    <location>
        <begin position="69"/>
        <end position="92"/>
    </location>
</feature>
<dbReference type="VEuPathDB" id="VectorBase:MDOA000392"/>
<feature type="compositionally biased region" description="Basic and acidic residues" evidence="1">
    <location>
        <begin position="1013"/>
        <end position="1022"/>
    </location>
</feature>
<dbReference type="OrthoDB" id="6381867at2759"/>
<feature type="region of interest" description="Disordered" evidence="1">
    <location>
        <begin position="1350"/>
        <end position="1369"/>
    </location>
</feature>
<feature type="region of interest" description="Disordered" evidence="1">
    <location>
        <begin position="851"/>
        <end position="884"/>
    </location>
</feature>
<dbReference type="EnsemblMetazoa" id="MDOA000392-RA">
    <property type="protein sequence ID" value="MDOA000392-PA"/>
    <property type="gene ID" value="MDOA000392"/>
</dbReference>
<dbReference type="Proteomes" id="UP001652621">
    <property type="component" value="Unplaced"/>
</dbReference>
<dbReference type="eggNOG" id="ENOG502QPYB">
    <property type="taxonomic scope" value="Eukaryota"/>
</dbReference>
<dbReference type="PANTHER" id="PTHR37970:SF1">
    <property type="entry name" value="SERINE-RICH ADHESIN FOR PLATELETS"/>
    <property type="match status" value="1"/>
</dbReference>
<feature type="compositionally biased region" description="Polar residues" evidence="1">
    <location>
        <begin position="776"/>
        <end position="786"/>
    </location>
</feature>
<dbReference type="PANTHER" id="PTHR37970">
    <property type="entry name" value="PROTEIN CBG08587"/>
    <property type="match status" value="1"/>
</dbReference>
<feature type="compositionally biased region" description="Polar residues" evidence="1">
    <location>
        <begin position="866"/>
        <end position="877"/>
    </location>
</feature>
<reference evidence="2" key="1">
    <citation type="submission" date="2021-01" db="UniProtKB">
        <authorList>
            <consortium name="EnsemblMetazoa"/>
        </authorList>
    </citation>
    <scope>IDENTIFICATION</scope>
    <source>
        <strain evidence="2">Aabys</strain>
    </source>
</reference>
<feature type="compositionally biased region" description="Polar residues" evidence="1">
    <location>
        <begin position="1308"/>
        <end position="1321"/>
    </location>
</feature>
<keyword evidence="3" id="KW-1185">Reference proteome</keyword>
<feature type="compositionally biased region" description="Low complexity" evidence="1">
    <location>
        <begin position="235"/>
        <end position="267"/>
    </location>
</feature>
<dbReference type="GO" id="GO:0016301">
    <property type="term" value="F:kinase activity"/>
    <property type="evidence" value="ECO:0007669"/>
    <property type="project" value="UniProtKB-KW"/>
</dbReference>
<feature type="compositionally biased region" description="Basic and acidic residues" evidence="1">
    <location>
        <begin position="405"/>
        <end position="416"/>
    </location>
</feature>
<reference evidence="4" key="2">
    <citation type="submission" date="2025-05" db="UniProtKB">
        <authorList>
            <consortium name="RefSeq"/>
        </authorList>
    </citation>
    <scope>IDENTIFICATION</scope>
    <source>
        <strain evidence="4">Aabys</strain>
        <tissue evidence="4">Whole body</tissue>
    </source>
</reference>
<feature type="compositionally biased region" description="Low complexity" evidence="1">
    <location>
        <begin position="1298"/>
        <end position="1307"/>
    </location>
</feature>
<feature type="region of interest" description="Disordered" evidence="1">
    <location>
        <begin position="303"/>
        <end position="326"/>
    </location>
</feature>
<feature type="region of interest" description="Disordered" evidence="1">
    <location>
        <begin position="900"/>
        <end position="919"/>
    </location>
</feature>
<feature type="region of interest" description="Disordered" evidence="1">
    <location>
        <begin position="998"/>
        <end position="1036"/>
    </location>
</feature>
<feature type="region of interest" description="Disordered" evidence="1">
    <location>
        <begin position="1165"/>
        <end position="1222"/>
    </location>
</feature>
<evidence type="ECO:0000256" key="1">
    <source>
        <dbReference type="SAM" id="MobiDB-lite"/>
    </source>
</evidence>
<accession>A0A1I8M1V5</accession>
<feature type="region of interest" description="Disordered" evidence="1">
    <location>
        <begin position="231"/>
        <end position="282"/>
    </location>
</feature>
<feature type="region of interest" description="Disordered" evidence="1">
    <location>
        <begin position="1244"/>
        <end position="1285"/>
    </location>
</feature>
<feature type="region of interest" description="Disordered" evidence="1">
    <location>
        <begin position="1298"/>
        <end position="1321"/>
    </location>
</feature>
<evidence type="ECO:0000313" key="3">
    <source>
        <dbReference type="Proteomes" id="UP001652621"/>
    </source>
</evidence>
<feature type="compositionally biased region" description="Low complexity" evidence="1">
    <location>
        <begin position="312"/>
        <end position="326"/>
    </location>
</feature>
<name>A0A1I8M1V5_MUSDO</name>
<protein>
    <submittedName>
        <fullName evidence="4">Probable serine/threonine-protein kinase DDB_G0282963</fullName>
    </submittedName>
</protein>
<dbReference type="EnsemblMetazoa" id="MDOA000392-RB">
    <property type="protein sequence ID" value="MDOA000392-PB"/>
    <property type="gene ID" value="MDOA000392"/>
</dbReference>
<feature type="compositionally biased region" description="Polar residues" evidence="1">
    <location>
        <begin position="1189"/>
        <end position="1214"/>
    </location>
</feature>
<keyword evidence="4" id="KW-0808">Transferase</keyword>
<feature type="region of interest" description="Disordered" evidence="1">
    <location>
        <begin position="402"/>
        <end position="429"/>
    </location>
</feature>
<feature type="compositionally biased region" description="Polar residues" evidence="1">
    <location>
        <begin position="665"/>
        <end position="698"/>
    </location>
</feature>